<comment type="caution">
    <text evidence="1">The sequence shown here is derived from an EMBL/GenBank/DDBJ whole genome shotgun (WGS) entry which is preliminary data.</text>
</comment>
<accession>A0ACC1HNP8</accession>
<evidence type="ECO:0000313" key="2">
    <source>
        <dbReference type="Proteomes" id="UP001145114"/>
    </source>
</evidence>
<organism evidence="1 2">
    <name type="scientific">Spiromyces aspiralis</name>
    <dbReference type="NCBI Taxonomy" id="68401"/>
    <lineage>
        <taxon>Eukaryota</taxon>
        <taxon>Fungi</taxon>
        <taxon>Fungi incertae sedis</taxon>
        <taxon>Zoopagomycota</taxon>
        <taxon>Kickxellomycotina</taxon>
        <taxon>Kickxellomycetes</taxon>
        <taxon>Kickxellales</taxon>
        <taxon>Kickxellaceae</taxon>
        <taxon>Spiromyces</taxon>
    </lineage>
</organism>
<sequence length="291" mass="34519">MSGKALYDKRAELLELRRTYLNVEMAIQTIKACSEVMETVQEFTEQVTDKKYYHALKILENLKMHYLPKVKDYGFGKLLESSIIDMESKLREGVNSDKNKWLQEMNHSTHEIGVMAMRRMEKRQRVWVSRGGAVPDVQRHVSPVVDFVLDEESEDQEYYGIEMRPFFQCLHINTKLGHQAEFRREFINDRQGQYDNIRPKPDMLDSWTIGPFESMLYDLAGFFIMEHRLYTSSQDFRAKSDVDALWEQTTEDLLKLLAPKVQHLRRDERLQRSVYGLLETFTYILEEYAYD</sequence>
<proteinExistence type="predicted"/>
<keyword evidence="2" id="KW-1185">Reference proteome</keyword>
<gene>
    <name evidence="1" type="primary">SEC15</name>
    <name evidence="1" type="ORF">EV182_004573</name>
</gene>
<feature type="non-terminal residue" evidence="1">
    <location>
        <position position="291"/>
    </location>
</feature>
<dbReference type="EMBL" id="JAMZIH010001433">
    <property type="protein sequence ID" value="KAJ1678200.1"/>
    <property type="molecule type" value="Genomic_DNA"/>
</dbReference>
<protein>
    <submittedName>
        <fullName evidence="1">Rab GTPase-binding exocyst subunit S15</fullName>
    </submittedName>
</protein>
<name>A0ACC1HNP8_9FUNG</name>
<reference evidence="1" key="1">
    <citation type="submission" date="2022-06" db="EMBL/GenBank/DDBJ databases">
        <title>Phylogenomic reconstructions and comparative analyses of Kickxellomycotina fungi.</title>
        <authorList>
            <person name="Reynolds N.K."/>
            <person name="Stajich J.E."/>
            <person name="Barry K."/>
            <person name="Grigoriev I.V."/>
            <person name="Crous P."/>
            <person name="Smith M.E."/>
        </authorList>
    </citation>
    <scope>NUCLEOTIDE SEQUENCE</scope>
    <source>
        <strain evidence="1">RSA 2271</strain>
    </source>
</reference>
<dbReference type="Proteomes" id="UP001145114">
    <property type="component" value="Unassembled WGS sequence"/>
</dbReference>
<evidence type="ECO:0000313" key="1">
    <source>
        <dbReference type="EMBL" id="KAJ1678200.1"/>
    </source>
</evidence>